<dbReference type="EMBL" id="MSKM01000019">
    <property type="protein sequence ID" value="OLO53578.1"/>
    <property type="molecule type" value="Genomic_DNA"/>
</dbReference>
<evidence type="ECO:0000313" key="1">
    <source>
        <dbReference type="EMBL" id="OLO53578.1"/>
    </source>
</evidence>
<sequence length="120" mass="13783">MLVFAGFWGRKAIIWQTVQAHVFWHRDDDVTWLAQCDFVVSRGFQAVVISYLHTLFAQARLSSSHPQHPIKRWLVAHYRSEQPGLVVWCDVHLVEEHLVEHAPDVLRSLPVGDGHVLGNI</sequence>
<comment type="caution">
    <text evidence="1">The sequence shown here is derived from an EMBL/GenBank/DDBJ whole genome shotgun (WGS) entry which is preliminary data.</text>
</comment>
<dbReference type="RefSeq" id="WP_075371083.1">
    <property type="nucleotide sequence ID" value="NZ_MSKM01000019.1"/>
</dbReference>
<dbReference type="Proteomes" id="UP000185772">
    <property type="component" value="Unassembled WGS sequence"/>
</dbReference>
<organism evidence="1 2">
    <name type="scientific">Actinomyces oris</name>
    <dbReference type="NCBI Taxonomy" id="544580"/>
    <lineage>
        <taxon>Bacteria</taxon>
        <taxon>Bacillati</taxon>
        <taxon>Actinomycetota</taxon>
        <taxon>Actinomycetes</taxon>
        <taxon>Actinomycetales</taxon>
        <taxon>Actinomycetaceae</taxon>
        <taxon>Actinomyces</taxon>
    </lineage>
</organism>
<evidence type="ECO:0000313" key="2">
    <source>
        <dbReference type="Proteomes" id="UP000185772"/>
    </source>
</evidence>
<reference evidence="1 2" key="1">
    <citation type="submission" date="2016-12" db="EMBL/GenBank/DDBJ databases">
        <title>Genomic comparison of strains in the 'Actinomyces naeslundii' group.</title>
        <authorList>
            <person name="Mughal S.R."/>
            <person name="Do T."/>
            <person name="Gilbert S.C."/>
            <person name="Witherden E.A."/>
            <person name="Didelot X."/>
            <person name="Beighton D."/>
        </authorList>
    </citation>
    <scope>NUCLEOTIDE SEQUENCE [LARGE SCALE GENOMIC DNA]</scope>
    <source>
        <strain evidence="1 2">MMRCO6-1</strain>
    </source>
</reference>
<dbReference type="AlphaFoldDB" id="A0A1Q8VYP6"/>
<protein>
    <submittedName>
        <fullName evidence="1">Uncharacterized protein</fullName>
    </submittedName>
</protein>
<proteinExistence type="predicted"/>
<gene>
    <name evidence="1" type="ORF">BKH27_06075</name>
</gene>
<accession>A0A1Q8VYP6</accession>
<name>A0A1Q8VYP6_9ACTO</name>